<feature type="non-terminal residue" evidence="1">
    <location>
        <position position="1"/>
    </location>
</feature>
<name>Q70FI3_9CYAN</name>
<reference evidence="1" key="1">
    <citation type="journal article" date="2004" name="Environ. Microbiol.">
        <title>Investigations on cyanobacterial diversity in a shallow estuary (Southern Baltic Sea) including genes relevant to salinity resistance and iron starvation acclimation.</title>
        <authorList>
            <person name="Geiss U."/>
            <person name="Selig U."/>
            <person name="Schumann R."/>
            <person name="Steinbruch R."/>
            <person name="Bastrop R."/>
            <person name="Hagemann M."/>
            <person name="Schoor A."/>
        </authorList>
    </citation>
    <scope>NUCLEOTIDE SEQUENCE</scope>
</reference>
<feature type="non-terminal residue" evidence="1">
    <location>
        <position position="31"/>
    </location>
</feature>
<accession>Q70FI3</accession>
<gene>
    <name evidence="1" type="primary">ggpS</name>
</gene>
<dbReference type="EMBL" id="AJ582995">
    <property type="protein sequence ID" value="CAE47086.1"/>
    <property type="molecule type" value="Genomic_DNA"/>
</dbReference>
<evidence type="ECO:0000313" key="1">
    <source>
        <dbReference type="EMBL" id="CAE47086.1"/>
    </source>
</evidence>
<protein>
    <submittedName>
        <fullName evidence="1">Glycosylglycerolphosphate synthase</fullName>
    </submittedName>
</protein>
<proteinExistence type="predicted"/>
<dbReference type="AlphaFoldDB" id="Q70FI3"/>
<organism evidence="1">
    <name type="scientific">uncultured cyanobacterium</name>
    <dbReference type="NCBI Taxonomy" id="1211"/>
    <lineage>
        <taxon>Bacteria</taxon>
        <taxon>Bacillati</taxon>
        <taxon>Cyanobacteriota</taxon>
        <taxon>environmental samples</taxon>
    </lineage>
</organism>
<sequence>LTDIKGGQPKIVVMHPKQGIIGCILTGGNRK</sequence>